<sequence length="143" mass="15776">MEDADVKVVAIEAVPGHENRVMRYLQQLHTARMTELVKGYVVCELDRTKIEAVSKFPGVRRVMPIEDLCDAGALGAPPSAREETFVPGDLVRIAHWPSAPVIGFLREWDGEQGVVDVALFGRAIPVLVTRPAIEPVPLPEQWA</sequence>
<proteinExistence type="predicted"/>
<evidence type="ECO:0000313" key="2">
    <source>
        <dbReference type="Proteomes" id="UP001179121"/>
    </source>
</evidence>
<keyword evidence="2" id="KW-1185">Reference proteome</keyword>
<organism evidence="1 2">
    <name type="scientific">Nitrospira tepida</name>
    <dbReference type="NCBI Taxonomy" id="2973512"/>
    <lineage>
        <taxon>Bacteria</taxon>
        <taxon>Pseudomonadati</taxon>
        <taxon>Nitrospirota</taxon>
        <taxon>Nitrospiria</taxon>
        <taxon>Nitrospirales</taxon>
        <taxon>Nitrospiraceae</taxon>
        <taxon>Nitrospira</taxon>
    </lineage>
</organism>
<name>A0AA86MZ03_9BACT</name>
<dbReference type="EMBL" id="OX365700">
    <property type="protein sequence ID" value="CAI4031673.1"/>
    <property type="molecule type" value="Genomic_DNA"/>
</dbReference>
<gene>
    <name evidence="1" type="ORF">DNFV4_02092</name>
</gene>
<accession>A0AA86MZ03</accession>
<dbReference type="Proteomes" id="UP001179121">
    <property type="component" value="Chromosome"/>
</dbReference>
<dbReference type="RefSeq" id="WP_289268516.1">
    <property type="nucleotide sequence ID" value="NZ_OX365700.1"/>
</dbReference>
<reference evidence="1" key="1">
    <citation type="submission" date="2022-10" db="EMBL/GenBank/DDBJ databases">
        <authorList>
            <person name="Koch H."/>
        </authorList>
    </citation>
    <scope>NUCLEOTIDE SEQUENCE</scope>
    <source>
        <strain evidence="1">DNF</strain>
    </source>
</reference>
<dbReference type="AlphaFoldDB" id="A0AA86MZ03"/>
<dbReference type="KEGG" id="nti:DNFV4_02092"/>
<evidence type="ECO:0000313" key="1">
    <source>
        <dbReference type="EMBL" id="CAI4031673.1"/>
    </source>
</evidence>
<protein>
    <submittedName>
        <fullName evidence="1">Uncharacterized protein</fullName>
    </submittedName>
</protein>